<protein>
    <submittedName>
        <fullName evidence="1">Uncharacterized protein</fullName>
    </submittedName>
</protein>
<reference evidence="1 2" key="1">
    <citation type="journal article" date="2018" name="Sci. Rep.">
        <title>Comparative genomics provides insights into the lifestyle and reveals functional heterogeneity of dark septate endophytic fungi.</title>
        <authorList>
            <person name="Knapp D.G."/>
            <person name="Nemeth J.B."/>
            <person name="Barry K."/>
            <person name="Hainaut M."/>
            <person name="Henrissat B."/>
            <person name="Johnson J."/>
            <person name="Kuo A."/>
            <person name="Lim J.H.P."/>
            <person name="Lipzen A."/>
            <person name="Nolan M."/>
            <person name="Ohm R.A."/>
            <person name="Tamas L."/>
            <person name="Grigoriev I.V."/>
            <person name="Spatafora J.W."/>
            <person name="Nagy L.G."/>
            <person name="Kovacs G.M."/>
        </authorList>
    </citation>
    <scope>NUCLEOTIDE SEQUENCE [LARGE SCALE GENOMIC DNA]</scope>
    <source>
        <strain evidence="1 2">DSE2036</strain>
    </source>
</reference>
<organism evidence="1 2">
    <name type="scientific">Periconia macrospinosa</name>
    <dbReference type="NCBI Taxonomy" id="97972"/>
    <lineage>
        <taxon>Eukaryota</taxon>
        <taxon>Fungi</taxon>
        <taxon>Dikarya</taxon>
        <taxon>Ascomycota</taxon>
        <taxon>Pezizomycotina</taxon>
        <taxon>Dothideomycetes</taxon>
        <taxon>Pleosporomycetidae</taxon>
        <taxon>Pleosporales</taxon>
        <taxon>Massarineae</taxon>
        <taxon>Periconiaceae</taxon>
        <taxon>Periconia</taxon>
    </lineage>
</organism>
<dbReference type="AlphaFoldDB" id="A0A2V1DND0"/>
<dbReference type="EMBL" id="KZ805409">
    <property type="protein sequence ID" value="PVH98644.1"/>
    <property type="molecule type" value="Genomic_DNA"/>
</dbReference>
<proteinExistence type="predicted"/>
<evidence type="ECO:0000313" key="1">
    <source>
        <dbReference type="EMBL" id="PVH98644.1"/>
    </source>
</evidence>
<dbReference type="OrthoDB" id="4500639at2759"/>
<evidence type="ECO:0000313" key="2">
    <source>
        <dbReference type="Proteomes" id="UP000244855"/>
    </source>
</evidence>
<gene>
    <name evidence="1" type="ORF">DM02DRAFT_615674</name>
</gene>
<accession>A0A2V1DND0</accession>
<sequence length="60" mass="6714">MAYSVCTQEQIRYSCGHEKDGEFIKCATHASTDSRCSSNTIQYKTVRSSTHSCRTCSNSK</sequence>
<name>A0A2V1DND0_9PLEO</name>
<keyword evidence="2" id="KW-1185">Reference proteome</keyword>
<dbReference type="Proteomes" id="UP000244855">
    <property type="component" value="Unassembled WGS sequence"/>
</dbReference>